<feature type="chain" id="PRO_5001811534" description="Secreted protein" evidence="2">
    <location>
        <begin position="31"/>
        <end position="350"/>
    </location>
</feature>
<proteinExistence type="predicted"/>
<dbReference type="HOGENOM" id="CLU_816147_0_0_11"/>
<feature type="compositionally biased region" description="Polar residues" evidence="1">
    <location>
        <begin position="37"/>
        <end position="79"/>
    </location>
</feature>
<comment type="caution">
    <text evidence="3">The sequence shown here is derived from an EMBL/GenBank/DDBJ whole genome shotgun (WGS) entry which is preliminary data.</text>
</comment>
<reference evidence="3 4" key="1">
    <citation type="submission" date="2014-05" db="EMBL/GenBank/DDBJ databases">
        <title>Complete genome sequence of the Streptomyces mutabilis TRM45540.</title>
        <authorList>
            <person name="Luo X."/>
            <person name="Zhang L."/>
        </authorList>
    </citation>
    <scope>NUCLEOTIDE SEQUENCE [LARGE SCALE GENOMIC DNA]</scope>
    <source>
        <strain evidence="3 4">TRM45540</strain>
    </source>
</reference>
<feature type="signal peptide" evidence="2">
    <location>
        <begin position="1"/>
        <end position="30"/>
    </location>
</feature>
<name>A0A086MZP4_9ACTN</name>
<evidence type="ECO:0008006" key="5">
    <source>
        <dbReference type="Google" id="ProtNLM"/>
    </source>
</evidence>
<evidence type="ECO:0000256" key="1">
    <source>
        <dbReference type="SAM" id="MobiDB-lite"/>
    </source>
</evidence>
<evidence type="ECO:0000256" key="2">
    <source>
        <dbReference type="SAM" id="SignalP"/>
    </source>
</evidence>
<accession>A0A086MZP4</accession>
<organism evidence="3 4">
    <name type="scientific">Streptomyces mutabilis</name>
    <dbReference type="NCBI Taxonomy" id="67332"/>
    <lineage>
        <taxon>Bacteria</taxon>
        <taxon>Bacillati</taxon>
        <taxon>Actinomycetota</taxon>
        <taxon>Actinomycetes</taxon>
        <taxon>Kitasatosporales</taxon>
        <taxon>Streptomycetaceae</taxon>
        <taxon>Streptomyces</taxon>
    </lineage>
</organism>
<feature type="region of interest" description="Disordered" evidence="1">
    <location>
        <begin position="31"/>
        <end position="79"/>
    </location>
</feature>
<sequence>MPAVNRQRRFVTVVAALVIPIVLVPTAAQAGGKTEDGSSLGNSKGNLQGKNITVETKVRTTVNGTPSTGKTGNLSSADSNWTPPACWYEPAFSPKEIQATVKAWRGISGLPLIGSVGDFVGDMLDQRYKEGKPYKNYNLDKQGEGMFWAAAINPKRKDDPEAMECDKPPFWVDNGVTPPEPLAVSPQILAEYAYDELPVPGTEIEMKPAGVTKVNLPTWIWLDKAKFKKISVTASLPGTGLSATTTAEPVSLHIDPGTSDAQTYPASGDCQINADGSIGEPYADGKANDTPPCGVTYLRASGSDGAYALQATVTWKISWTSTTGEGGDLPDGTFGATQDVTVQEIQSVNR</sequence>
<dbReference type="EMBL" id="JNFQ01000002">
    <property type="protein sequence ID" value="KFG74362.1"/>
    <property type="molecule type" value="Genomic_DNA"/>
</dbReference>
<evidence type="ECO:0000313" key="4">
    <source>
        <dbReference type="Proteomes" id="UP000029095"/>
    </source>
</evidence>
<keyword evidence="2" id="KW-0732">Signal</keyword>
<evidence type="ECO:0000313" key="3">
    <source>
        <dbReference type="EMBL" id="KFG74362.1"/>
    </source>
</evidence>
<dbReference type="Proteomes" id="UP000029095">
    <property type="component" value="Unassembled WGS sequence"/>
</dbReference>
<protein>
    <recommendedName>
        <fullName evidence="5">Secreted protein</fullName>
    </recommendedName>
</protein>
<dbReference type="AlphaFoldDB" id="A0A086MZP4"/>
<gene>
    <name evidence="3" type="ORF">FM21_26785</name>
</gene>
<dbReference type="STRING" id="1915400.FM21_26785"/>
<keyword evidence="4" id="KW-1185">Reference proteome</keyword>